<protein>
    <submittedName>
        <fullName evidence="3">Uncharacterized protein</fullName>
    </submittedName>
</protein>
<feature type="compositionally biased region" description="Polar residues" evidence="1">
    <location>
        <begin position="101"/>
        <end position="114"/>
    </location>
</feature>
<keyword evidence="4" id="KW-1185">Reference proteome</keyword>
<accession>B7GCI5</accession>
<feature type="compositionally biased region" description="Basic and acidic residues" evidence="1">
    <location>
        <begin position="163"/>
        <end position="173"/>
    </location>
</feature>
<dbReference type="EMBL" id="CM000628">
    <property type="protein sequence ID" value="EEC43615.1"/>
    <property type="molecule type" value="Genomic_DNA"/>
</dbReference>
<keyword evidence="2" id="KW-1133">Transmembrane helix</keyword>
<feature type="region of interest" description="Disordered" evidence="1">
    <location>
        <begin position="402"/>
        <end position="572"/>
    </location>
</feature>
<dbReference type="Proteomes" id="UP000000759">
    <property type="component" value="Chromosome 26"/>
</dbReference>
<evidence type="ECO:0000256" key="1">
    <source>
        <dbReference type="SAM" id="MobiDB-lite"/>
    </source>
</evidence>
<dbReference type="PaxDb" id="2850-Phatr49984"/>
<feature type="transmembrane region" description="Helical" evidence="2">
    <location>
        <begin position="368"/>
        <end position="392"/>
    </location>
</feature>
<dbReference type="GeneID" id="7198693"/>
<feature type="compositionally biased region" description="Polar residues" evidence="1">
    <location>
        <begin position="512"/>
        <end position="535"/>
    </location>
</feature>
<feature type="compositionally biased region" description="Polar residues" evidence="1">
    <location>
        <begin position="222"/>
        <end position="246"/>
    </location>
</feature>
<feature type="compositionally biased region" description="Polar residues" evidence="1">
    <location>
        <begin position="470"/>
        <end position="491"/>
    </location>
</feature>
<keyword evidence="2" id="KW-0472">Membrane</keyword>
<dbReference type="KEGG" id="pti:PHATRDRAFT_49984"/>
<reference evidence="3 4" key="1">
    <citation type="journal article" date="2008" name="Nature">
        <title>The Phaeodactylum genome reveals the evolutionary history of diatom genomes.</title>
        <authorList>
            <person name="Bowler C."/>
            <person name="Allen A.E."/>
            <person name="Badger J.H."/>
            <person name="Grimwood J."/>
            <person name="Jabbari K."/>
            <person name="Kuo A."/>
            <person name="Maheswari U."/>
            <person name="Martens C."/>
            <person name="Maumus F."/>
            <person name="Otillar R.P."/>
            <person name="Rayko E."/>
            <person name="Salamov A."/>
            <person name="Vandepoele K."/>
            <person name="Beszteri B."/>
            <person name="Gruber A."/>
            <person name="Heijde M."/>
            <person name="Katinka M."/>
            <person name="Mock T."/>
            <person name="Valentin K."/>
            <person name="Verret F."/>
            <person name="Berges J.A."/>
            <person name="Brownlee C."/>
            <person name="Cadoret J.P."/>
            <person name="Chiovitti A."/>
            <person name="Choi C.J."/>
            <person name="Coesel S."/>
            <person name="De Martino A."/>
            <person name="Detter J.C."/>
            <person name="Durkin C."/>
            <person name="Falciatore A."/>
            <person name="Fournet J."/>
            <person name="Haruta M."/>
            <person name="Huysman M.J."/>
            <person name="Jenkins B.D."/>
            <person name="Jiroutova K."/>
            <person name="Jorgensen R.E."/>
            <person name="Joubert Y."/>
            <person name="Kaplan A."/>
            <person name="Kroger N."/>
            <person name="Kroth P.G."/>
            <person name="La Roche J."/>
            <person name="Lindquist E."/>
            <person name="Lommer M."/>
            <person name="Martin-Jezequel V."/>
            <person name="Lopez P.J."/>
            <person name="Lucas S."/>
            <person name="Mangogna M."/>
            <person name="McGinnis K."/>
            <person name="Medlin L.K."/>
            <person name="Montsant A."/>
            <person name="Oudot-Le Secq M.P."/>
            <person name="Napoli C."/>
            <person name="Obornik M."/>
            <person name="Parker M.S."/>
            <person name="Petit J.L."/>
            <person name="Porcel B.M."/>
            <person name="Poulsen N."/>
            <person name="Robison M."/>
            <person name="Rychlewski L."/>
            <person name="Rynearson T.A."/>
            <person name="Schmutz J."/>
            <person name="Shapiro H."/>
            <person name="Siaut M."/>
            <person name="Stanley M."/>
            <person name="Sussman M.R."/>
            <person name="Taylor A.R."/>
            <person name="Vardi A."/>
            <person name="von Dassow P."/>
            <person name="Vyverman W."/>
            <person name="Willis A."/>
            <person name="Wyrwicz L.S."/>
            <person name="Rokhsar D.S."/>
            <person name="Weissenbach J."/>
            <person name="Armbrust E.V."/>
            <person name="Green B.R."/>
            <person name="Van de Peer Y."/>
            <person name="Grigoriev I.V."/>
        </authorList>
    </citation>
    <scope>NUCLEOTIDE SEQUENCE [LARGE SCALE GENOMIC DNA]</scope>
    <source>
        <strain evidence="3 4">CCAP 1055/1</strain>
    </source>
</reference>
<evidence type="ECO:0000313" key="3">
    <source>
        <dbReference type="EMBL" id="EEC43615.1"/>
    </source>
</evidence>
<feature type="compositionally biased region" description="Basic residues" evidence="1">
    <location>
        <begin position="25"/>
        <end position="37"/>
    </location>
</feature>
<evidence type="ECO:0000256" key="2">
    <source>
        <dbReference type="SAM" id="Phobius"/>
    </source>
</evidence>
<dbReference type="AlphaFoldDB" id="B7GCI5"/>
<feature type="region of interest" description="Disordered" evidence="1">
    <location>
        <begin position="1"/>
        <end position="296"/>
    </location>
</feature>
<feature type="compositionally biased region" description="Low complexity" evidence="1">
    <location>
        <begin position="447"/>
        <end position="464"/>
    </location>
</feature>
<feature type="compositionally biased region" description="Polar residues" evidence="1">
    <location>
        <begin position="339"/>
        <end position="358"/>
    </location>
</feature>
<organism evidence="3 4">
    <name type="scientific">Phaeodactylum tricornutum (strain CCAP 1055/1)</name>
    <dbReference type="NCBI Taxonomy" id="556484"/>
    <lineage>
        <taxon>Eukaryota</taxon>
        <taxon>Sar</taxon>
        <taxon>Stramenopiles</taxon>
        <taxon>Ochrophyta</taxon>
        <taxon>Bacillariophyta</taxon>
        <taxon>Bacillariophyceae</taxon>
        <taxon>Bacillariophycidae</taxon>
        <taxon>Naviculales</taxon>
        <taxon>Phaeodactylaceae</taxon>
        <taxon>Phaeodactylum</taxon>
    </lineage>
</organism>
<name>B7GCI5_PHATC</name>
<feature type="compositionally biased region" description="Low complexity" evidence="1">
    <location>
        <begin position="209"/>
        <end position="221"/>
    </location>
</feature>
<sequence length="572" mass="61437">MSRKTKDFTIANNSLPEFGNPPDKHSRKKKSKIRKKDRPLWSAPRTDAPLTATDGETNSVNEALGYSQFHSHDAEHESDDGWSDTSGKSSEPDLGKGRQGLTKNAATIQTNVAESRQADPPMICNLPVPVSFSSDDEDSSGEDSDHGFAHSALGASPYTVKQRSNEDLTRDINQRPPSPPASPKKNTSEHFIGYRSMDTNRKAIPHYLTRTSSRPDPSDSPNFHSSNARQHQHEPQYNPNEQSSVGSPRINGIEFAGNYGDGRVSGNEKGTRGYDPDYESDQTGLQYIPRDPYQDSDYDLQNDPRYYPETAESGSEYIPAIYNAEFPDASKTDPETGYLPSQSQLLREANDSISSSQVQKRDRRTMTWLIVCLGCALVALAALTGGIVGALVSKEDADVVELSEPTENSSPTTPAANITKAPTIPTLVPTSSPADIEERTEGPTPSPQTFSPTSLATTITSLLPTPSPTRMEQSTEFPTQAPQTISPTSLAPTIPNPVPTPSPTDTKESEGEPTQSPQTIFPPTTASSEEGTSNAPAAAITNTPQVATTPAPVTGGGGFGTSGGFGTGGWWR</sequence>
<feature type="compositionally biased region" description="Gly residues" evidence="1">
    <location>
        <begin position="554"/>
        <end position="572"/>
    </location>
</feature>
<reference evidence="4" key="2">
    <citation type="submission" date="2008-08" db="EMBL/GenBank/DDBJ databases">
        <authorList>
            <consortium name="Diatom Consortium"/>
            <person name="Grigoriev I."/>
            <person name="Grimwood J."/>
            <person name="Kuo A."/>
            <person name="Otillar R.P."/>
            <person name="Salamov A."/>
            <person name="Detter J.C."/>
            <person name="Lindquist E."/>
            <person name="Shapiro H."/>
            <person name="Lucas S."/>
            <person name="Glavina del Rio T."/>
            <person name="Pitluck S."/>
            <person name="Rokhsar D."/>
            <person name="Bowler C."/>
        </authorList>
    </citation>
    <scope>GENOME REANNOTATION</scope>
    <source>
        <strain evidence="4">CCAP 1055/1</strain>
    </source>
</reference>
<keyword evidence="2" id="KW-0812">Transmembrane</keyword>
<dbReference type="RefSeq" id="XP_002184879.1">
    <property type="nucleotide sequence ID" value="XM_002184843.1"/>
</dbReference>
<feature type="compositionally biased region" description="Low complexity" evidence="1">
    <location>
        <begin position="541"/>
        <end position="553"/>
    </location>
</feature>
<dbReference type="InParanoid" id="B7GCI5"/>
<gene>
    <name evidence="3" type="ORF">PHATRDRAFT_49984</name>
</gene>
<dbReference type="HOGENOM" id="CLU_476926_0_0_1"/>
<proteinExistence type="predicted"/>
<evidence type="ECO:0000313" key="4">
    <source>
        <dbReference type="Proteomes" id="UP000000759"/>
    </source>
</evidence>
<feature type="region of interest" description="Disordered" evidence="1">
    <location>
        <begin position="327"/>
        <end position="359"/>
    </location>
</feature>
<feature type="compositionally biased region" description="Polar residues" evidence="1">
    <location>
        <begin position="405"/>
        <end position="416"/>
    </location>
</feature>